<name>A0A2P6PJF3_ROSCH</name>
<proteinExistence type="predicted"/>
<reference evidence="2 3" key="1">
    <citation type="journal article" date="2018" name="Nat. Genet.">
        <title>The Rosa genome provides new insights in the design of modern roses.</title>
        <authorList>
            <person name="Bendahmane M."/>
        </authorList>
    </citation>
    <scope>NUCLEOTIDE SEQUENCE [LARGE SCALE GENOMIC DNA]</scope>
    <source>
        <strain evidence="3">cv. Old Blush</strain>
    </source>
</reference>
<gene>
    <name evidence="2" type="ORF">RchiOBHm_Chr6g0245991</name>
</gene>
<evidence type="ECO:0000256" key="1">
    <source>
        <dbReference type="SAM" id="Phobius"/>
    </source>
</evidence>
<comment type="caution">
    <text evidence="2">The sequence shown here is derived from an EMBL/GenBank/DDBJ whole genome shotgun (WGS) entry which is preliminary data.</text>
</comment>
<protein>
    <submittedName>
        <fullName evidence="2">Uncharacterized protein</fullName>
    </submittedName>
</protein>
<sequence length="99" mass="11811">MQLRALFACVVLNICSRDMRTFLHDNRSNVSYYMLLRKVVTKLLLVNDFAAVQFLLQKACSFFYLFIFYLRRMIYIWLRLGGLFCSPAYKHLDLSRLVN</sequence>
<dbReference type="Proteomes" id="UP000238479">
    <property type="component" value="Chromosome 6"/>
</dbReference>
<keyword evidence="3" id="KW-1185">Reference proteome</keyword>
<keyword evidence="1" id="KW-1133">Transmembrane helix</keyword>
<accession>A0A2P6PJF3</accession>
<organism evidence="2 3">
    <name type="scientific">Rosa chinensis</name>
    <name type="common">China rose</name>
    <dbReference type="NCBI Taxonomy" id="74649"/>
    <lineage>
        <taxon>Eukaryota</taxon>
        <taxon>Viridiplantae</taxon>
        <taxon>Streptophyta</taxon>
        <taxon>Embryophyta</taxon>
        <taxon>Tracheophyta</taxon>
        <taxon>Spermatophyta</taxon>
        <taxon>Magnoliopsida</taxon>
        <taxon>eudicotyledons</taxon>
        <taxon>Gunneridae</taxon>
        <taxon>Pentapetalae</taxon>
        <taxon>rosids</taxon>
        <taxon>fabids</taxon>
        <taxon>Rosales</taxon>
        <taxon>Rosaceae</taxon>
        <taxon>Rosoideae</taxon>
        <taxon>Rosoideae incertae sedis</taxon>
        <taxon>Rosa</taxon>
    </lineage>
</organism>
<keyword evidence="1" id="KW-0472">Membrane</keyword>
<dbReference type="Gramene" id="PRQ22049">
    <property type="protein sequence ID" value="PRQ22049"/>
    <property type="gene ID" value="RchiOBHm_Chr6g0245991"/>
</dbReference>
<evidence type="ECO:0000313" key="3">
    <source>
        <dbReference type="Proteomes" id="UP000238479"/>
    </source>
</evidence>
<evidence type="ECO:0000313" key="2">
    <source>
        <dbReference type="EMBL" id="PRQ22049.1"/>
    </source>
</evidence>
<keyword evidence="1" id="KW-0812">Transmembrane</keyword>
<dbReference type="AlphaFoldDB" id="A0A2P6PJF3"/>
<feature type="transmembrane region" description="Helical" evidence="1">
    <location>
        <begin position="49"/>
        <end position="70"/>
    </location>
</feature>
<dbReference type="EMBL" id="PDCK01000044">
    <property type="protein sequence ID" value="PRQ22049.1"/>
    <property type="molecule type" value="Genomic_DNA"/>
</dbReference>